<name>A0A516Q2T9_9ACTN</name>
<feature type="transmembrane region" description="Helical" evidence="1">
    <location>
        <begin position="194"/>
        <end position="216"/>
    </location>
</feature>
<dbReference type="Pfam" id="PF06182">
    <property type="entry name" value="ABC2_membrane_6"/>
    <property type="match status" value="1"/>
</dbReference>
<feature type="transmembrane region" description="Helical" evidence="1">
    <location>
        <begin position="122"/>
        <end position="142"/>
    </location>
</feature>
<sequence length="278" mass="30510">MTGPARRQLRFFSRLLRFNVAVTFVYRGDFMIMQLGNLIIPITSLLVWQAVLASGAPLPVSGRYLTTYFVLVAVVEMLASTWTAFFLAESIRNGELNQWLVRPTSTLVNAIANNIGEKLVKIIFLVPFVAAAVLILQLTGIGGGLGYPHQAVRWLAFAIAVVLAAAIRFTLDVLIGSLAFWFEDVQGFLRVSAVIVPVLSGAVVPLALMPAGWQLITQLQPFRFMLSFPMEVLLSDQQWTSGAPRTGFALQLLWLLIFVGGAALLWRRGLRSYSAVGA</sequence>
<dbReference type="EMBL" id="CP041692">
    <property type="protein sequence ID" value="QDP97702.1"/>
    <property type="molecule type" value="Genomic_DNA"/>
</dbReference>
<dbReference type="PANTHER" id="PTHR36832:SF1">
    <property type="entry name" value="SLR1174 PROTEIN"/>
    <property type="match status" value="1"/>
</dbReference>
<evidence type="ECO:0008006" key="4">
    <source>
        <dbReference type="Google" id="ProtNLM"/>
    </source>
</evidence>
<reference evidence="2 3" key="1">
    <citation type="submission" date="2019-07" db="EMBL/GenBank/DDBJ databases">
        <title>Microlunatus dokdonensis sp. nov. isolated from the rhizospheric soil of the wild plant Elymus tsukushiensis.</title>
        <authorList>
            <person name="Ghim S.-Y."/>
            <person name="Hwang Y.-J."/>
            <person name="Son J.-S."/>
            <person name="Shin J.-H."/>
        </authorList>
    </citation>
    <scope>NUCLEOTIDE SEQUENCE [LARGE SCALE GENOMIC DNA]</scope>
    <source>
        <strain evidence="2 3">KUDC0627</strain>
    </source>
</reference>
<dbReference type="PANTHER" id="PTHR36832">
    <property type="entry name" value="SLR1174 PROTEIN-RELATED"/>
    <property type="match status" value="1"/>
</dbReference>
<feature type="transmembrane region" description="Helical" evidence="1">
    <location>
        <begin position="35"/>
        <end position="56"/>
    </location>
</feature>
<proteinExistence type="predicted"/>
<keyword evidence="1" id="KW-0472">Membrane</keyword>
<dbReference type="Proteomes" id="UP000319263">
    <property type="component" value="Chromosome"/>
</dbReference>
<dbReference type="AlphaFoldDB" id="A0A516Q2T9"/>
<evidence type="ECO:0000313" key="2">
    <source>
        <dbReference type="EMBL" id="QDP97702.1"/>
    </source>
</evidence>
<feature type="transmembrane region" description="Helical" evidence="1">
    <location>
        <begin position="154"/>
        <end position="182"/>
    </location>
</feature>
<keyword evidence="1" id="KW-0812">Transmembrane</keyword>
<organism evidence="2 3">
    <name type="scientific">Microlunatus elymi</name>
    <dbReference type="NCBI Taxonomy" id="2596828"/>
    <lineage>
        <taxon>Bacteria</taxon>
        <taxon>Bacillati</taxon>
        <taxon>Actinomycetota</taxon>
        <taxon>Actinomycetes</taxon>
        <taxon>Propionibacteriales</taxon>
        <taxon>Propionibacteriaceae</taxon>
        <taxon>Microlunatus</taxon>
    </lineage>
</organism>
<protein>
    <recommendedName>
        <fullName evidence="4">ABC-2 type transport system permease protein</fullName>
    </recommendedName>
</protein>
<dbReference type="OrthoDB" id="8582979at2"/>
<feature type="transmembrane region" description="Helical" evidence="1">
    <location>
        <begin position="68"/>
        <end position="88"/>
    </location>
</feature>
<dbReference type="InterPro" id="IPR010390">
    <property type="entry name" value="ABC-2_transporter-like"/>
</dbReference>
<dbReference type="RefSeq" id="WP_143987659.1">
    <property type="nucleotide sequence ID" value="NZ_CP041692.1"/>
</dbReference>
<keyword evidence="1" id="KW-1133">Transmembrane helix</keyword>
<accession>A0A516Q2T9</accession>
<evidence type="ECO:0000256" key="1">
    <source>
        <dbReference type="SAM" id="Phobius"/>
    </source>
</evidence>
<evidence type="ECO:0000313" key="3">
    <source>
        <dbReference type="Proteomes" id="UP000319263"/>
    </source>
</evidence>
<keyword evidence="3" id="KW-1185">Reference proteome</keyword>
<dbReference type="KEGG" id="mik:FOE78_18900"/>
<feature type="transmembrane region" description="Helical" evidence="1">
    <location>
        <begin position="248"/>
        <end position="266"/>
    </location>
</feature>
<gene>
    <name evidence="2" type="ORF">FOE78_18900</name>
</gene>